<feature type="transmembrane region" description="Helical" evidence="1">
    <location>
        <begin position="183"/>
        <end position="204"/>
    </location>
</feature>
<dbReference type="OrthoDB" id="1708273at2"/>
<keyword evidence="1" id="KW-0472">Membrane</keyword>
<name>A0A410QCV1_9FIRM</name>
<evidence type="ECO:0008006" key="4">
    <source>
        <dbReference type="Google" id="ProtNLM"/>
    </source>
</evidence>
<dbReference type="EMBL" id="CP035282">
    <property type="protein sequence ID" value="QAT61684.1"/>
    <property type="molecule type" value="Genomic_DNA"/>
</dbReference>
<keyword evidence="1" id="KW-0812">Transmembrane</keyword>
<dbReference type="KEGG" id="spoa:EQM13_08835"/>
<dbReference type="AlphaFoldDB" id="A0A410QCV1"/>
<evidence type="ECO:0000313" key="3">
    <source>
        <dbReference type="Proteomes" id="UP000287969"/>
    </source>
</evidence>
<proteinExistence type="predicted"/>
<feature type="transmembrane region" description="Helical" evidence="1">
    <location>
        <begin position="265"/>
        <end position="286"/>
    </location>
</feature>
<protein>
    <recommendedName>
        <fullName evidence="4">ABC transporter permease</fullName>
    </recommendedName>
</protein>
<evidence type="ECO:0000256" key="1">
    <source>
        <dbReference type="SAM" id="Phobius"/>
    </source>
</evidence>
<dbReference type="Proteomes" id="UP000287969">
    <property type="component" value="Chromosome"/>
</dbReference>
<keyword evidence="3" id="KW-1185">Reference proteome</keyword>
<organism evidence="2 3">
    <name type="scientific">Acidilutibacter cellobiosedens</name>
    <dbReference type="NCBI Taxonomy" id="2507161"/>
    <lineage>
        <taxon>Bacteria</taxon>
        <taxon>Bacillati</taxon>
        <taxon>Bacillota</taxon>
        <taxon>Tissierellia</taxon>
        <taxon>Tissierellales</taxon>
        <taxon>Acidilutibacteraceae</taxon>
        <taxon>Acidilutibacter</taxon>
    </lineage>
</organism>
<dbReference type="RefSeq" id="WP_114217751.1">
    <property type="nucleotide sequence ID" value="NZ_CP035282.1"/>
</dbReference>
<gene>
    <name evidence="2" type="ORF">EQM13_08835</name>
</gene>
<feature type="transmembrane region" description="Helical" evidence="1">
    <location>
        <begin position="342"/>
        <end position="363"/>
    </location>
</feature>
<reference evidence="3" key="1">
    <citation type="submission" date="2019-01" db="EMBL/GenBank/DDBJ databases">
        <title>Draft genomes of a novel of Sporanaerobacter strains.</title>
        <authorList>
            <person name="Ma S."/>
        </authorList>
    </citation>
    <scope>NUCLEOTIDE SEQUENCE [LARGE SCALE GENOMIC DNA]</scope>
    <source>
        <strain evidence="3">NJN-17</strain>
    </source>
</reference>
<keyword evidence="1" id="KW-1133">Transmembrane helix</keyword>
<evidence type="ECO:0000313" key="2">
    <source>
        <dbReference type="EMBL" id="QAT61684.1"/>
    </source>
</evidence>
<sequence length="373" mass="43856">MFGKIFSKELKQQFRSFTIVILIVSAFLFYYTQFIGDLKQWWIKPIPLRTDTEVILEKREKGFAIDNKDVEKAVYESMKADYESGYTLRIRGISRIYEKINNSQKQVLKEAIDEIENKSLSISYNEFEKIMKSVDNALGGNTSYSEKYYLSIFAVQGPYESEMKRYNKILKEDRVTNAYARLFADYMGVGVGFFVVFITAFTFIKDRRYSVNEFIYTSQVSSFEYVGGKYLADVLISFFIVLLAAGHATFMFYEFSKLNGDPISYGAFFKYTALWILPTIMFVSSLSYVSQLIFDNGIIPIIIQFILWIYSINMDNKFNKYIIRFNRIVPYSEFKTFENSIFINRIFFTLLSILLFFIAVKLWDKKRVDNFSR</sequence>
<feature type="transmembrane region" description="Helical" evidence="1">
    <location>
        <begin position="230"/>
        <end position="253"/>
    </location>
</feature>
<accession>A0A410QCV1</accession>
<feature type="transmembrane region" description="Helical" evidence="1">
    <location>
        <begin position="12"/>
        <end position="31"/>
    </location>
</feature>
<feature type="transmembrane region" description="Helical" evidence="1">
    <location>
        <begin position="292"/>
        <end position="310"/>
    </location>
</feature>